<evidence type="ECO:0000256" key="1">
    <source>
        <dbReference type="SAM" id="MobiDB-lite"/>
    </source>
</evidence>
<name>A0AAX2QH88_9HYPH</name>
<evidence type="ECO:0000313" key="2">
    <source>
        <dbReference type="EMBL" id="TCU21962.1"/>
    </source>
</evidence>
<dbReference type="Proteomes" id="UP000295021">
    <property type="component" value="Unassembled WGS sequence"/>
</dbReference>
<dbReference type="EMBL" id="SMBI01000009">
    <property type="protein sequence ID" value="TCU21962.1"/>
    <property type="molecule type" value="Genomic_DNA"/>
</dbReference>
<proteinExistence type="predicted"/>
<feature type="region of interest" description="Disordered" evidence="1">
    <location>
        <begin position="140"/>
        <end position="168"/>
    </location>
</feature>
<protein>
    <submittedName>
        <fullName evidence="2">Uncharacterized protein</fullName>
    </submittedName>
</protein>
<comment type="caution">
    <text evidence="2">The sequence shown here is derived from an EMBL/GenBank/DDBJ whole genome shotgun (WGS) entry which is preliminary data.</text>
</comment>
<accession>A0AAX2QH88</accession>
<organism evidence="2 3">
    <name type="scientific">Rhizobium laguerreae</name>
    <dbReference type="NCBI Taxonomy" id="1076926"/>
    <lineage>
        <taxon>Bacteria</taxon>
        <taxon>Pseudomonadati</taxon>
        <taxon>Pseudomonadota</taxon>
        <taxon>Alphaproteobacteria</taxon>
        <taxon>Hyphomicrobiales</taxon>
        <taxon>Rhizobiaceae</taxon>
        <taxon>Rhizobium/Agrobacterium group</taxon>
        <taxon>Rhizobium</taxon>
    </lineage>
</organism>
<reference evidence="2 3" key="1">
    <citation type="submission" date="2019-03" db="EMBL/GenBank/DDBJ databases">
        <title>Genomic Encyclopedia of Type Strains, Phase IV (KMG-V): Genome sequencing to study the core and pangenomes of soil and plant-associated prokaryotes.</title>
        <authorList>
            <person name="Whitman W."/>
        </authorList>
    </citation>
    <scope>NUCLEOTIDE SEQUENCE [LARGE SCALE GENOMIC DNA]</scope>
    <source>
        <strain evidence="2 3">FB403</strain>
    </source>
</reference>
<gene>
    <name evidence="2" type="ORF">EV131_1095</name>
</gene>
<feature type="compositionally biased region" description="Polar residues" evidence="1">
    <location>
        <begin position="140"/>
        <end position="149"/>
    </location>
</feature>
<sequence length="168" mass="19247">MNLTLPIDDAFEPHHASSPTDRFIYEMQIYGHRPFQDEPDPRPLPEEPVVQSALTAIFDALFEMLGHTRLEPDLENLLWSMVNLFHRAGERIQRELQRNEDAQRIGQREQDGSEVKSVELERLLAEGITFRTPQRLRVSCATTRPTSSRLRPDRHGGRAPAPRSATPT</sequence>
<dbReference type="AlphaFoldDB" id="A0AAX2QH88"/>
<evidence type="ECO:0000313" key="3">
    <source>
        <dbReference type="Proteomes" id="UP000295021"/>
    </source>
</evidence>